<keyword evidence="7" id="KW-0029">Amino-acid transport</keyword>
<feature type="transmembrane region" description="Helical" evidence="10">
    <location>
        <begin position="150"/>
        <end position="169"/>
    </location>
</feature>
<dbReference type="GO" id="GO:0006865">
    <property type="term" value="P:amino acid transport"/>
    <property type="evidence" value="ECO:0007669"/>
    <property type="project" value="UniProtKB-KW"/>
</dbReference>
<evidence type="ECO:0000256" key="1">
    <source>
        <dbReference type="ARBA" id="ARBA00003159"/>
    </source>
</evidence>
<evidence type="ECO:0000256" key="6">
    <source>
        <dbReference type="ARBA" id="ARBA00022692"/>
    </source>
</evidence>
<dbReference type="GO" id="GO:0043190">
    <property type="term" value="C:ATP-binding cassette (ABC) transporter complex"/>
    <property type="evidence" value="ECO:0007669"/>
    <property type="project" value="InterPro"/>
</dbReference>
<geneLocation type="plasmid" evidence="11 12">
    <name>B</name>
</geneLocation>
<protein>
    <submittedName>
        <fullName evidence="11">Glutamine transport system permease protein GlnP</fullName>
    </submittedName>
</protein>
<evidence type="ECO:0000256" key="4">
    <source>
        <dbReference type="ARBA" id="ARBA00022448"/>
    </source>
</evidence>
<dbReference type="GO" id="GO:0022857">
    <property type="term" value="F:transmembrane transporter activity"/>
    <property type="evidence" value="ECO:0007669"/>
    <property type="project" value="InterPro"/>
</dbReference>
<dbReference type="NCBIfam" id="NF007028">
    <property type="entry name" value="PRK09494.1"/>
    <property type="match status" value="1"/>
</dbReference>
<keyword evidence="9 10" id="KW-0472">Membrane</keyword>
<dbReference type="AlphaFoldDB" id="A0A1L3LTY8"/>
<evidence type="ECO:0000313" key="11">
    <source>
        <dbReference type="EMBL" id="APG93559.1"/>
    </source>
</evidence>
<comment type="similarity">
    <text evidence="3">Belongs to the binding-protein-dependent transport system permease family. HisMQ subfamily.</text>
</comment>
<keyword evidence="11" id="KW-0614">Plasmid</keyword>
<evidence type="ECO:0000256" key="2">
    <source>
        <dbReference type="ARBA" id="ARBA00004429"/>
    </source>
</evidence>
<feature type="transmembrane region" description="Helical" evidence="10">
    <location>
        <begin position="189"/>
        <end position="208"/>
    </location>
</feature>
<comment type="subcellular location">
    <subcellularLocation>
        <location evidence="2">Cell inner membrane</location>
        <topology evidence="2">Multi-pass membrane protein</topology>
    </subcellularLocation>
    <subcellularLocation>
        <location evidence="10">Cell membrane</location>
        <topology evidence="10">Multi-pass membrane protein</topology>
    </subcellularLocation>
</comment>
<evidence type="ECO:0000256" key="5">
    <source>
        <dbReference type="ARBA" id="ARBA00022475"/>
    </source>
</evidence>
<dbReference type="EMBL" id="CP013109">
    <property type="protein sequence ID" value="APG93559.1"/>
    <property type="molecule type" value="Genomic_DNA"/>
</dbReference>
<evidence type="ECO:0000256" key="10">
    <source>
        <dbReference type="RuleBase" id="RU363032"/>
    </source>
</evidence>
<feature type="transmembrane region" description="Helical" evidence="10">
    <location>
        <begin position="89"/>
        <end position="108"/>
    </location>
</feature>
<keyword evidence="12" id="KW-1185">Reference proteome</keyword>
<keyword evidence="6 10" id="KW-0812">Transmembrane</keyword>
<keyword evidence="8 10" id="KW-1133">Transmembrane helix</keyword>
<organism evidence="11 12">
    <name type="scientific">Sinorhizobium americanum</name>
    <dbReference type="NCBI Taxonomy" id="194963"/>
    <lineage>
        <taxon>Bacteria</taxon>
        <taxon>Pseudomonadati</taxon>
        <taxon>Pseudomonadota</taxon>
        <taxon>Alphaproteobacteria</taxon>
        <taxon>Hyphomicrobiales</taxon>
        <taxon>Rhizobiaceae</taxon>
        <taxon>Sinorhizobium/Ensifer group</taxon>
        <taxon>Sinorhizobium</taxon>
    </lineage>
</organism>
<dbReference type="NCBIfam" id="TIGR01726">
    <property type="entry name" value="HEQRo_perm_3TM"/>
    <property type="match status" value="1"/>
</dbReference>
<keyword evidence="4 10" id="KW-0813">Transport</keyword>
<dbReference type="Pfam" id="PF00528">
    <property type="entry name" value="BPD_transp_1"/>
    <property type="match status" value="1"/>
</dbReference>
<dbReference type="CDD" id="cd06261">
    <property type="entry name" value="TM_PBP2"/>
    <property type="match status" value="1"/>
</dbReference>
<dbReference type="SUPFAM" id="SSF161098">
    <property type="entry name" value="MetI-like"/>
    <property type="match status" value="1"/>
</dbReference>
<dbReference type="Proteomes" id="UP000182306">
    <property type="component" value="Plasmid B"/>
</dbReference>
<evidence type="ECO:0000256" key="9">
    <source>
        <dbReference type="ARBA" id="ARBA00023136"/>
    </source>
</evidence>
<keyword evidence="5" id="KW-1003">Cell membrane</keyword>
<name>A0A1L3LTY8_9HYPH</name>
<reference evidence="11 12" key="1">
    <citation type="submission" date="2015-10" db="EMBL/GenBank/DDBJ databases">
        <title>Genomic differences between typical nodule nitrogen-fixing rhizobial strains and those coming from bean seeds.</title>
        <authorList>
            <person name="Peralta H."/>
            <person name="Aguilar-Vera A."/>
            <person name="Diaz R."/>
            <person name="Mora Y."/>
            <person name="Martinez-Batallar G."/>
            <person name="Salazar E."/>
            <person name="Vargas-Lagunas C."/>
            <person name="Encarnacion S."/>
            <person name="Girard L."/>
            <person name="Mora J."/>
        </authorList>
    </citation>
    <scope>NUCLEOTIDE SEQUENCE [LARGE SCALE GENOMIC DNA]</scope>
    <source>
        <strain evidence="11 12">CFNEI 73</strain>
        <plasmid evidence="11 12">B</plasmid>
    </source>
</reference>
<dbReference type="InterPro" id="IPR035906">
    <property type="entry name" value="MetI-like_sf"/>
</dbReference>
<dbReference type="InterPro" id="IPR010065">
    <property type="entry name" value="AA_ABC_transptr_permease_3TM"/>
</dbReference>
<comment type="function">
    <text evidence="1">Part of the binding-protein-dependent transport system for glutamine; probably responsible for the translocation of the substrate across the membrane.</text>
</comment>
<evidence type="ECO:0000256" key="3">
    <source>
        <dbReference type="ARBA" id="ARBA00010072"/>
    </source>
</evidence>
<evidence type="ECO:0000313" key="12">
    <source>
        <dbReference type="Proteomes" id="UP000182306"/>
    </source>
</evidence>
<feature type="transmembrane region" description="Helical" evidence="10">
    <location>
        <begin position="20"/>
        <end position="42"/>
    </location>
</feature>
<evidence type="ECO:0000256" key="8">
    <source>
        <dbReference type="ARBA" id="ARBA00022989"/>
    </source>
</evidence>
<evidence type="ECO:0000256" key="7">
    <source>
        <dbReference type="ARBA" id="ARBA00022970"/>
    </source>
</evidence>
<accession>A0A1L3LTY8</accession>
<dbReference type="PROSITE" id="PS50928">
    <property type="entry name" value="ABC_TM1"/>
    <property type="match status" value="1"/>
</dbReference>
<dbReference type="PANTHER" id="PTHR30614">
    <property type="entry name" value="MEMBRANE COMPONENT OF AMINO ACID ABC TRANSPORTER"/>
    <property type="match status" value="1"/>
</dbReference>
<gene>
    <name evidence="11" type="primary">glnP</name>
    <name evidence="11" type="ORF">SAMCFNEI73_pB0362</name>
</gene>
<dbReference type="InterPro" id="IPR043429">
    <property type="entry name" value="ArtM/GltK/GlnP/TcyL/YhdX-like"/>
</dbReference>
<sequence length="218" mass="23328">MELDWSVVATALPELLAGARITIVIALIGLFGGSAVGALAGLCRVYGGIILNAIAFVYVEVIRGTPMLVQVMFIYFALPLLVDIRIDPFLAAVIAVVINSGAYIAEIFRSALLSINKGLSEAGLALGMPGWKVLTNVVGPLALRRVLAPLGNQFIVSIKDTSLFIVIGVAELTRAGQEIMATNFRAVEIWSAVAVLYLIMTGVLSFLLRVTEKRMRVL</sequence>
<feature type="transmembrane region" description="Helical" evidence="10">
    <location>
        <begin position="49"/>
        <end position="77"/>
    </location>
</feature>
<dbReference type="KEGG" id="same:SAMCFNEI73_pB0362"/>
<proteinExistence type="inferred from homology"/>
<dbReference type="OrthoDB" id="4404959at2"/>
<dbReference type="InterPro" id="IPR000515">
    <property type="entry name" value="MetI-like"/>
</dbReference>
<dbReference type="PANTHER" id="PTHR30614:SF20">
    <property type="entry name" value="GLUTAMINE TRANSPORT SYSTEM PERMEASE PROTEIN GLNP"/>
    <property type="match status" value="1"/>
</dbReference>
<dbReference type="Gene3D" id="1.10.3720.10">
    <property type="entry name" value="MetI-like"/>
    <property type="match status" value="1"/>
</dbReference>
<dbReference type="RefSeq" id="WP_037381332.1">
    <property type="nucleotide sequence ID" value="NZ_CP013109.1"/>
</dbReference>